<evidence type="ECO:0000256" key="4">
    <source>
        <dbReference type="SAM" id="MobiDB-lite"/>
    </source>
</evidence>
<dbReference type="AlphaFoldDB" id="A0A061RLD7"/>
<dbReference type="SUPFAM" id="SSF54928">
    <property type="entry name" value="RNA-binding domain, RBD"/>
    <property type="match status" value="2"/>
</dbReference>
<dbReference type="InterPro" id="IPR012677">
    <property type="entry name" value="Nucleotide-bd_a/b_plait_sf"/>
</dbReference>
<dbReference type="InterPro" id="IPR035979">
    <property type="entry name" value="RBD_domain_sf"/>
</dbReference>
<dbReference type="PANTHER" id="PTHR48032:SF6">
    <property type="entry name" value="RNA-BINDING (RRM_RBD_RNP MOTIFS) FAMILY PROTEIN"/>
    <property type="match status" value="1"/>
</dbReference>
<dbReference type="PANTHER" id="PTHR48032">
    <property type="entry name" value="RNA-BINDING PROTEIN MUSASHI HOMOLOG RBP6"/>
    <property type="match status" value="1"/>
</dbReference>
<feature type="region of interest" description="Disordered" evidence="4">
    <location>
        <begin position="358"/>
        <end position="386"/>
    </location>
</feature>
<evidence type="ECO:0000313" key="6">
    <source>
        <dbReference type="EMBL" id="JAC71465.1"/>
    </source>
</evidence>
<feature type="domain" description="RRM" evidence="5">
    <location>
        <begin position="281"/>
        <end position="359"/>
    </location>
</feature>
<sequence>MGLHVHRHAQAPVAVMAAAQNSRQLSGSSTTFTPFTAGVSSSLGFAVVSGSSSGAASPPAADLDLNYSNGKTNGSAVNILAADFHGFSLGTESSFSPCANGVSEKFDTTGYPGAEFEKELQWAVFGASSSSFTQSQPAALAPQNYSAGNGSISHVSSQTPILLGAIANQNPSSMGSSQQGSKQGSKVFVGGLSWETTDQKLRQYFENYGEVIEAFVSYDKNTGRPRGFGFVVFAEPHIADKVVSLQHTIDRREVEAKRAVPRQDMTKAQQNSSSTDSTKVKKIFVGGLAPTVDEKSFREYFEQYGEVEDAVVMYDPHSSRPRGFGFVTFGSEESVDLVFLHGVMQELHDKQIEIKRAVPREEMVPPRRSRPNHNGSYSVGPNRASTSSKQYARQVGGIFTPQQLQPFNQGQPSIFGPGSWPQQAFLSSSLPGEFPQAGALPNPMLPVSLQDPAHGGYLGLAPGNMTGLGGQLDGILGGGIGAVPAQPSGDFHMHSQVGSSADPPLVSGSAMSPRRALLGAETQRVGAAVGDVPFCSGLIEHLGMEMCPSGFSGSAF</sequence>
<accession>A0A061RLD7</accession>
<dbReference type="Pfam" id="PF00076">
    <property type="entry name" value="RRM_1"/>
    <property type="match status" value="2"/>
</dbReference>
<evidence type="ECO:0000259" key="5">
    <source>
        <dbReference type="PROSITE" id="PS50102"/>
    </source>
</evidence>
<evidence type="ECO:0000256" key="3">
    <source>
        <dbReference type="PROSITE-ProRule" id="PRU00176"/>
    </source>
</evidence>
<dbReference type="EMBL" id="GBEZ01014623">
    <property type="protein sequence ID" value="JAC71465.1"/>
    <property type="molecule type" value="Transcribed_RNA"/>
</dbReference>
<feature type="compositionally biased region" description="Polar residues" evidence="4">
    <location>
        <begin position="372"/>
        <end position="386"/>
    </location>
</feature>
<dbReference type="Gene3D" id="3.30.70.330">
    <property type="match status" value="2"/>
</dbReference>
<keyword evidence="1" id="KW-0677">Repeat</keyword>
<keyword evidence="2 3" id="KW-0694">RNA-binding</keyword>
<name>A0A061RLD7_9CHLO</name>
<dbReference type="PROSITE" id="PS50102">
    <property type="entry name" value="RRM"/>
    <property type="match status" value="2"/>
</dbReference>
<protein>
    <submittedName>
        <fullName evidence="6">RNA-binding protein Musashi</fullName>
    </submittedName>
</protein>
<dbReference type="GO" id="GO:0006417">
    <property type="term" value="P:regulation of translation"/>
    <property type="evidence" value="ECO:0007669"/>
    <property type="project" value="TreeGrafter"/>
</dbReference>
<evidence type="ECO:0000256" key="2">
    <source>
        <dbReference type="ARBA" id="ARBA00022884"/>
    </source>
</evidence>
<dbReference type="SMART" id="SM00360">
    <property type="entry name" value="RRM"/>
    <property type="match status" value="2"/>
</dbReference>
<dbReference type="InterPro" id="IPR000504">
    <property type="entry name" value="RRM_dom"/>
</dbReference>
<dbReference type="GO" id="GO:0003729">
    <property type="term" value="F:mRNA binding"/>
    <property type="evidence" value="ECO:0007669"/>
    <property type="project" value="TreeGrafter"/>
</dbReference>
<evidence type="ECO:0000256" key="1">
    <source>
        <dbReference type="ARBA" id="ARBA00022737"/>
    </source>
</evidence>
<feature type="domain" description="RRM" evidence="5">
    <location>
        <begin position="185"/>
        <end position="260"/>
    </location>
</feature>
<organism evidence="6">
    <name type="scientific">Tetraselmis sp. GSL018</name>
    <dbReference type="NCBI Taxonomy" id="582737"/>
    <lineage>
        <taxon>Eukaryota</taxon>
        <taxon>Viridiplantae</taxon>
        <taxon>Chlorophyta</taxon>
        <taxon>core chlorophytes</taxon>
        <taxon>Chlorodendrophyceae</taxon>
        <taxon>Chlorodendrales</taxon>
        <taxon>Chlorodendraceae</taxon>
        <taxon>Tetraselmis</taxon>
    </lineage>
</organism>
<gene>
    <name evidence="6" type="primary">MSI</name>
    <name evidence="6" type="ORF">TSPGSL018_1840</name>
</gene>
<reference evidence="6" key="1">
    <citation type="submission" date="2014-05" db="EMBL/GenBank/DDBJ databases">
        <title>The transcriptome of the halophilic microalga Tetraselmis sp. GSL018 isolated from the Great Salt Lake, Utah.</title>
        <authorList>
            <person name="Jinkerson R.E."/>
            <person name="D'Adamo S."/>
            <person name="Posewitz M.C."/>
        </authorList>
    </citation>
    <scope>NUCLEOTIDE SEQUENCE</scope>
    <source>
        <strain evidence="6">GSL018</strain>
    </source>
</reference>
<proteinExistence type="predicted"/>